<dbReference type="AlphaFoldDB" id="A0AAW0FFV6"/>
<protein>
    <submittedName>
        <fullName evidence="1">Uncharacterized protein</fullName>
    </submittedName>
</protein>
<evidence type="ECO:0000313" key="2">
    <source>
        <dbReference type="Proteomes" id="UP001385951"/>
    </source>
</evidence>
<dbReference type="EMBL" id="JASBNA010000133">
    <property type="protein sequence ID" value="KAK7676122.1"/>
    <property type="molecule type" value="Genomic_DNA"/>
</dbReference>
<organism evidence="1 2">
    <name type="scientific">Cerrena zonata</name>
    <dbReference type="NCBI Taxonomy" id="2478898"/>
    <lineage>
        <taxon>Eukaryota</taxon>
        <taxon>Fungi</taxon>
        <taxon>Dikarya</taxon>
        <taxon>Basidiomycota</taxon>
        <taxon>Agaricomycotina</taxon>
        <taxon>Agaricomycetes</taxon>
        <taxon>Polyporales</taxon>
        <taxon>Cerrenaceae</taxon>
        <taxon>Cerrena</taxon>
    </lineage>
</organism>
<evidence type="ECO:0000313" key="1">
    <source>
        <dbReference type="EMBL" id="KAK7676122.1"/>
    </source>
</evidence>
<dbReference type="Proteomes" id="UP001385951">
    <property type="component" value="Unassembled WGS sequence"/>
</dbReference>
<proteinExistence type="predicted"/>
<gene>
    <name evidence="1" type="ORF">QCA50_020907</name>
</gene>
<reference evidence="1 2" key="1">
    <citation type="submission" date="2022-09" db="EMBL/GenBank/DDBJ databases">
        <authorList>
            <person name="Palmer J.M."/>
        </authorList>
    </citation>
    <scope>NUCLEOTIDE SEQUENCE [LARGE SCALE GENOMIC DNA]</scope>
    <source>
        <strain evidence="1 2">DSM 7382</strain>
    </source>
</reference>
<keyword evidence="2" id="KW-1185">Reference proteome</keyword>
<accession>A0AAW0FFV6</accession>
<name>A0AAW0FFV6_9APHY</name>
<sequence length="327" mass="36577">MNSHLPHLFGNLEQYKQHLEKFFESIATQSLDEQRKQLSTMAKADMARIATTVLSLNSNQTMDLVFHPSPEDPTAVKEVVLYAQGYLVKASLPPIYQASSLGSRPLSAVQSVGLSGLGCKEFDVFLEGLSCIHRVFGDHISGATLSEIEYRTDHGSPLLFFSNRYFTHFRDMEDQKVTPISRDVDPLGILASVEGGMYTSNNQVQYFERLLKKDKWIYNAIKPQAIRLGHLVEVQCTFSAVPTGPTKYRLIPKLQSICILDRVVENDAISSSIAALTTSSSRPTYRVKCKIGYATEAEDLEESEIKRLREINLDEDQSAMDAESTSQ</sequence>
<comment type="caution">
    <text evidence="1">The sequence shown here is derived from an EMBL/GenBank/DDBJ whole genome shotgun (WGS) entry which is preliminary data.</text>
</comment>